<dbReference type="InterPro" id="IPR033403">
    <property type="entry name" value="DUF5110"/>
</dbReference>
<dbReference type="InterPro" id="IPR013780">
    <property type="entry name" value="Glyco_hydro_b"/>
</dbReference>
<dbReference type="InterPro" id="IPR048395">
    <property type="entry name" value="Glyco_hydro_31_C"/>
</dbReference>
<keyword evidence="2" id="KW-0326">Glycosidase</keyword>
<dbReference type="InterPro" id="IPR037524">
    <property type="entry name" value="PA14/GLEYA"/>
</dbReference>
<dbReference type="Gene3D" id="2.60.40.1760">
    <property type="entry name" value="glycosyl hydrolase (family 31)"/>
    <property type="match status" value="1"/>
</dbReference>
<keyword evidence="2 4" id="KW-0378">Hydrolase</keyword>
<dbReference type="EMBL" id="AFBN01000033">
    <property type="protein sequence ID" value="EGF57194.1"/>
    <property type="molecule type" value="Genomic_DNA"/>
</dbReference>
<dbReference type="InterPro" id="IPR051816">
    <property type="entry name" value="Glycosyl_Hydrolase_31"/>
</dbReference>
<evidence type="ECO:0000313" key="5">
    <source>
        <dbReference type="Proteomes" id="UP000003416"/>
    </source>
</evidence>
<sequence length="975" mass="111353">MKASTFTLGEITLKTIDMKLKNTSAYLLAGFMFAACAGGGYQKTGNGVIVEVKQRQPTDVRKVRIEVMGEKLIHVSATPEKDFSKERSLMIVPGQGKTDFKVDEQGDEVAVKTSQVCATVSKVTGEVCFTDATGKRILAEDRRSFTPVEVEGTKGYSVRQIFHSADDEAFYGLGQHQADEFNYKGKNEELFQYNTKVSVPFIVSNKNYGVLWDSYSLCRFGDSRDYSQLGAVFKLYDKEGKEGALTGTYVPAAKAGVETIVRREDSLYFEHLDRKAHLSKVVNLPDGFPFMGSRVTYEGEIEPSESGLFRFILYYAGYTKVYINNELVVPERWRTAWNPNSYKFAVNLEAGKRVPLKIEWIPDGYVSYCGLRALTPVSAAEQNKLAWWSEMNDEIDYYFVYGDDMDEVISGYRTLTGKSPIMPKWAMGYWQSRERYKTQDEIVGTLKEFRKRRIPIDNIVQDWSYWPEDAWGSHEFDKARFPDPKAMIDSIHALNGRIMISVWPKFYANTEHYKEFDKNGWMYQQAIKDSIRDWIGPGYIGSFYDAYAEGARKLFWKQMNEKLFSLGIDAWWMDASEPNVRDCTDLQYRKDLCGPTALGPSAKFFNAYALMNAEAIYDGQRGVEPDQRVFLLTRSGFAGCQRYSTATWSGDIATRWEDMKAQISAGLNFAVSGIPYWTMDIGGFCVENRYVAGQAEFDKTGRENADYKEWRELNTRWYQFGAFCPLYRAHGQYPFREVWNIAPEGHPAYNSILYYTKLRYNLMPYIYSLAGMTYLNDYTIMRPLVMDFTADAQVNNIGDQFMFGPAMMVAPVYEYGARSREMYFPAICGWYDFYSGKYVSGGQKLTVDAPYEHIPLFVREGAIIPYGPDMQYSDEKPASEITLYVYAGQDGAFTLYEDEGVNYNYEKGQYATIPFTYKEAEGTLTVGARKGEFPGMLKERTFNVVKVSKDKPQPFDLKVKGVVVKYDGTTQTVKL</sequence>
<dbReference type="InterPro" id="IPR025887">
    <property type="entry name" value="Glyco_hydro_31_N_dom"/>
</dbReference>
<organism evidence="4 5">
    <name type="scientific">Bacteroides fluxus YIT 12057</name>
    <dbReference type="NCBI Taxonomy" id="763034"/>
    <lineage>
        <taxon>Bacteria</taxon>
        <taxon>Pseudomonadati</taxon>
        <taxon>Bacteroidota</taxon>
        <taxon>Bacteroidia</taxon>
        <taxon>Bacteroidales</taxon>
        <taxon>Bacteroidaceae</taxon>
        <taxon>Bacteroides</taxon>
    </lineage>
</organism>
<dbReference type="GO" id="GO:0030246">
    <property type="term" value="F:carbohydrate binding"/>
    <property type="evidence" value="ECO:0007669"/>
    <property type="project" value="InterPro"/>
</dbReference>
<dbReference type="PANTHER" id="PTHR43863">
    <property type="entry name" value="HYDROLASE, PUTATIVE (AFU_ORTHOLOGUE AFUA_1G03140)-RELATED"/>
    <property type="match status" value="1"/>
</dbReference>
<name>F3PST4_9BACE</name>
<comment type="caution">
    <text evidence="4">The sequence shown here is derived from an EMBL/GenBank/DDBJ whole genome shotgun (WGS) entry which is preliminary data.</text>
</comment>
<dbReference type="Pfam" id="PF13802">
    <property type="entry name" value="Gal_mutarotas_2"/>
    <property type="match status" value="1"/>
</dbReference>
<dbReference type="Gene3D" id="3.20.20.80">
    <property type="entry name" value="Glycosidases"/>
    <property type="match status" value="1"/>
</dbReference>
<evidence type="ECO:0000313" key="4">
    <source>
        <dbReference type="EMBL" id="EGF57194.1"/>
    </source>
</evidence>
<dbReference type="InterPro" id="IPR017853">
    <property type="entry name" value="GH"/>
</dbReference>
<evidence type="ECO:0000256" key="1">
    <source>
        <dbReference type="ARBA" id="ARBA00007806"/>
    </source>
</evidence>
<accession>F3PST4</accession>
<proteinExistence type="inferred from homology"/>
<dbReference type="SUPFAM" id="SSF51445">
    <property type="entry name" value="(Trans)glycosidases"/>
    <property type="match status" value="1"/>
</dbReference>
<dbReference type="Proteomes" id="UP000003416">
    <property type="component" value="Unassembled WGS sequence"/>
</dbReference>
<protein>
    <submittedName>
        <fullName evidence="4">Glycosyl hydrolase, family 31</fullName>
    </submittedName>
</protein>
<dbReference type="Pfam" id="PF01055">
    <property type="entry name" value="Glyco_hydro_31_2nd"/>
    <property type="match status" value="1"/>
</dbReference>
<evidence type="ECO:0000256" key="2">
    <source>
        <dbReference type="RuleBase" id="RU361185"/>
    </source>
</evidence>
<reference evidence="4 5" key="1">
    <citation type="submission" date="2011-02" db="EMBL/GenBank/DDBJ databases">
        <authorList>
            <person name="Weinstock G."/>
            <person name="Sodergren E."/>
            <person name="Clifton S."/>
            <person name="Fulton L."/>
            <person name="Fulton B."/>
            <person name="Courtney L."/>
            <person name="Fronick C."/>
            <person name="Harrison M."/>
            <person name="Strong C."/>
            <person name="Farmer C."/>
            <person name="Delahaunty K."/>
            <person name="Markovic C."/>
            <person name="Hall O."/>
            <person name="Minx P."/>
            <person name="Tomlinson C."/>
            <person name="Mitreva M."/>
            <person name="Hou S."/>
            <person name="Chen J."/>
            <person name="Wollam A."/>
            <person name="Pepin K.H."/>
            <person name="Johnson M."/>
            <person name="Bhonagiri V."/>
            <person name="Zhang X."/>
            <person name="Suruliraj S."/>
            <person name="Warren W."/>
            <person name="Chinwalla A."/>
            <person name="Mardis E.R."/>
            <person name="Wilson R.K."/>
        </authorList>
    </citation>
    <scope>NUCLEOTIDE SEQUENCE [LARGE SCALE GENOMIC DNA]</scope>
    <source>
        <strain evidence="4 5">YIT 12057</strain>
    </source>
</reference>
<dbReference type="GO" id="GO:0005975">
    <property type="term" value="P:carbohydrate metabolic process"/>
    <property type="evidence" value="ECO:0007669"/>
    <property type="project" value="InterPro"/>
</dbReference>
<dbReference type="eggNOG" id="COG1501">
    <property type="taxonomic scope" value="Bacteria"/>
</dbReference>
<evidence type="ECO:0000259" key="3">
    <source>
        <dbReference type="PROSITE" id="PS51820"/>
    </source>
</evidence>
<keyword evidence="5" id="KW-1185">Reference proteome</keyword>
<dbReference type="Pfam" id="PF17137">
    <property type="entry name" value="DUF5110"/>
    <property type="match status" value="1"/>
</dbReference>
<dbReference type="InterPro" id="IPR000322">
    <property type="entry name" value="Glyco_hydro_31_TIM"/>
</dbReference>
<dbReference type="Pfam" id="PF21365">
    <property type="entry name" value="Glyco_hydro_31_3rd"/>
    <property type="match status" value="1"/>
</dbReference>
<dbReference type="HOGENOM" id="CLU_000631_7_3_10"/>
<comment type="similarity">
    <text evidence="1 2">Belongs to the glycosyl hydrolase 31 family.</text>
</comment>
<dbReference type="SUPFAM" id="SSF74650">
    <property type="entry name" value="Galactose mutarotase-like"/>
    <property type="match status" value="1"/>
</dbReference>
<dbReference type="Gene3D" id="2.60.120.380">
    <property type="match status" value="1"/>
</dbReference>
<dbReference type="GO" id="GO:0004553">
    <property type="term" value="F:hydrolase activity, hydrolyzing O-glycosyl compounds"/>
    <property type="evidence" value="ECO:0007669"/>
    <property type="project" value="InterPro"/>
</dbReference>
<dbReference type="InterPro" id="IPR011013">
    <property type="entry name" value="Gal_mutarotase_sf_dom"/>
</dbReference>
<dbReference type="SUPFAM" id="SSF56988">
    <property type="entry name" value="Anthrax protective antigen"/>
    <property type="match status" value="1"/>
</dbReference>
<dbReference type="STRING" id="763034.HMPREF9446_01796"/>
<feature type="domain" description="PA14" evidence="3">
    <location>
        <begin position="239"/>
        <end position="387"/>
    </location>
</feature>
<dbReference type="Gene3D" id="2.60.40.1180">
    <property type="entry name" value="Golgi alpha-mannosidase II"/>
    <property type="match status" value="2"/>
</dbReference>
<dbReference type="PROSITE" id="PS51820">
    <property type="entry name" value="PA14"/>
    <property type="match status" value="1"/>
</dbReference>
<dbReference type="CDD" id="cd06591">
    <property type="entry name" value="GH31_xylosidase_XylS"/>
    <property type="match status" value="1"/>
</dbReference>
<dbReference type="SUPFAM" id="SSF51011">
    <property type="entry name" value="Glycosyl hydrolase domain"/>
    <property type="match status" value="1"/>
</dbReference>
<dbReference type="PANTHER" id="PTHR43863:SF2">
    <property type="entry name" value="MALTASE-GLUCOAMYLASE"/>
    <property type="match status" value="1"/>
</dbReference>
<dbReference type="AlphaFoldDB" id="F3PST4"/>
<dbReference type="CDD" id="cd14752">
    <property type="entry name" value="GH31_N"/>
    <property type="match status" value="2"/>
</dbReference>
<gene>
    <name evidence="4" type="ORF">HMPREF9446_01796</name>
</gene>